<accession>A0A915CW63</accession>
<dbReference type="AlphaFoldDB" id="A0A915CW63"/>
<sequence length="123" mass="14056">MSVELHNLLELEKSFKVEIFRFSCLLVLSVRSLEVLHISKDMNMNVFVVAYNQRVCATKEISFLAVWVYNKEENACHLIGVKRAVYEAISCFAVSENGSYTAFGTTKEVLEYSTRTILMILYG</sequence>
<protein>
    <submittedName>
        <fullName evidence="2">Uncharacterized protein</fullName>
    </submittedName>
</protein>
<dbReference type="InterPro" id="IPR015943">
    <property type="entry name" value="WD40/YVTN_repeat-like_dom_sf"/>
</dbReference>
<dbReference type="Proteomes" id="UP000887574">
    <property type="component" value="Unplaced"/>
</dbReference>
<evidence type="ECO:0000313" key="1">
    <source>
        <dbReference type="Proteomes" id="UP000887574"/>
    </source>
</evidence>
<keyword evidence="1" id="KW-1185">Reference proteome</keyword>
<evidence type="ECO:0000313" key="2">
    <source>
        <dbReference type="WBParaSite" id="jg12806"/>
    </source>
</evidence>
<dbReference type="Gene3D" id="2.130.10.10">
    <property type="entry name" value="YVTN repeat-like/Quinoprotein amine dehydrogenase"/>
    <property type="match status" value="1"/>
</dbReference>
<organism evidence="1 2">
    <name type="scientific">Ditylenchus dipsaci</name>
    <dbReference type="NCBI Taxonomy" id="166011"/>
    <lineage>
        <taxon>Eukaryota</taxon>
        <taxon>Metazoa</taxon>
        <taxon>Ecdysozoa</taxon>
        <taxon>Nematoda</taxon>
        <taxon>Chromadorea</taxon>
        <taxon>Rhabditida</taxon>
        <taxon>Tylenchina</taxon>
        <taxon>Tylenchomorpha</taxon>
        <taxon>Sphaerularioidea</taxon>
        <taxon>Anguinidae</taxon>
        <taxon>Anguininae</taxon>
        <taxon>Ditylenchus</taxon>
    </lineage>
</organism>
<dbReference type="WBParaSite" id="jg12806">
    <property type="protein sequence ID" value="jg12806"/>
    <property type="gene ID" value="jg12806"/>
</dbReference>
<reference evidence="2" key="1">
    <citation type="submission" date="2022-11" db="UniProtKB">
        <authorList>
            <consortium name="WormBaseParasite"/>
        </authorList>
    </citation>
    <scope>IDENTIFICATION</scope>
</reference>
<proteinExistence type="predicted"/>
<name>A0A915CW63_9BILA</name>